<accession>A0A0D9AJK1</accession>
<evidence type="ECO:0000313" key="1">
    <source>
        <dbReference type="EMBL" id="KJH80922.1"/>
    </source>
</evidence>
<gene>
    <name evidence="1" type="ORF">UF78_13865</name>
</gene>
<sequence length="65" mass="7533">MTDTIMKDAPKSTKKITTTYNESLLDRFREVANGRSLTSVVLSQLEAWIVEQELKDEFKNLKIEQ</sequence>
<dbReference type="Proteomes" id="UP000032487">
    <property type="component" value="Unassembled WGS sequence"/>
</dbReference>
<evidence type="ECO:0000313" key="2">
    <source>
        <dbReference type="Proteomes" id="UP000032487"/>
    </source>
</evidence>
<proteinExistence type="predicted"/>
<name>A0A0D9AJK1_STUST</name>
<reference evidence="1 2" key="1">
    <citation type="submission" date="2015-02" db="EMBL/GenBank/DDBJ databases">
        <title>Draft genome sequence of Pseudomonas stutzeri NT0128 isolated from wheat (Triticum turgidum) rhizosphere.</title>
        <authorList>
            <person name="Tovi N."/>
            <person name="Frenk S."/>
            <person name="Hadar Y."/>
            <person name="Minz D."/>
        </authorList>
    </citation>
    <scope>NUCLEOTIDE SEQUENCE [LARGE SCALE GENOMIC DNA]</scope>
    <source>
        <strain evidence="1 2">NT0128</strain>
    </source>
</reference>
<dbReference type="EMBL" id="JYHV01000025">
    <property type="protein sequence ID" value="KJH80922.1"/>
    <property type="molecule type" value="Genomic_DNA"/>
</dbReference>
<protein>
    <submittedName>
        <fullName evidence="1">Uncharacterized protein</fullName>
    </submittedName>
</protein>
<dbReference type="PATRIC" id="fig|316.101.peg.80"/>
<dbReference type="AlphaFoldDB" id="A0A0D9AJK1"/>
<comment type="caution">
    <text evidence="1">The sequence shown here is derived from an EMBL/GenBank/DDBJ whole genome shotgun (WGS) entry which is preliminary data.</text>
</comment>
<organism evidence="1 2">
    <name type="scientific">Stutzerimonas stutzeri</name>
    <name type="common">Pseudomonas stutzeri</name>
    <dbReference type="NCBI Taxonomy" id="316"/>
    <lineage>
        <taxon>Bacteria</taxon>
        <taxon>Pseudomonadati</taxon>
        <taxon>Pseudomonadota</taxon>
        <taxon>Gammaproteobacteria</taxon>
        <taxon>Pseudomonadales</taxon>
        <taxon>Pseudomonadaceae</taxon>
        <taxon>Stutzerimonas</taxon>
    </lineage>
</organism>